<protein>
    <recommendedName>
        <fullName evidence="3">Death domain-containing protein</fullName>
    </recommendedName>
</protein>
<dbReference type="EnsemblMetazoa" id="XM_020001418.1">
    <property type="protein sequence ID" value="XP_019856977.1"/>
    <property type="gene ID" value="LOC109585370"/>
</dbReference>
<dbReference type="InterPro" id="IPR011029">
    <property type="entry name" value="DEATH-like_dom_sf"/>
</dbReference>
<dbReference type="Proteomes" id="UP000007879">
    <property type="component" value="Unassembled WGS sequence"/>
</dbReference>
<reference evidence="2" key="1">
    <citation type="journal article" date="2010" name="Nature">
        <title>The Amphimedon queenslandica genome and the evolution of animal complexity.</title>
        <authorList>
            <person name="Srivastava M."/>
            <person name="Simakov O."/>
            <person name="Chapman J."/>
            <person name="Fahey B."/>
            <person name="Gauthier M.E."/>
            <person name="Mitros T."/>
            <person name="Richards G.S."/>
            <person name="Conaco C."/>
            <person name="Dacre M."/>
            <person name="Hellsten U."/>
            <person name="Larroux C."/>
            <person name="Putnam N.H."/>
            <person name="Stanke M."/>
            <person name="Adamska M."/>
            <person name="Darling A."/>
            <person name="Degnan S.M."/>
            <person name="Oakley T.H."/>
            <person name="Plachetzki D.C."/>
            <person name="Zhai Y."/>
            <person name="Adamski M."/>
            <person name="Calcino A."/>
            <person name="Cummins S.F."/>
            <person name="Goodstein D.M."/>
            <person name="Harris C."/>
            <person name="Jackson D.J."/>
            <person name="Leys S.P."/>
            <person name="Shu S."/>
            <person name="Woodcroft B.J."/>
            <person name="Vervoort M."/>
            <person name="Kosik K.S."/>
            <person name="Manning G."/>
            <person name="Degnan B.M."/>
            <person name="Rokhsar D.S."/>
        </authorList>
    </citation>
    <scope>NUCLEOTIDE SEQUENCE [LARGE SCALE GENOMIC DNA]</scope>
</reference>
<reference evidence="1" key="2">
    <citation type="submission" date="2024-06" db="UniProtKB">
        <authorList>
            <consortium name="EnsemblMetazoa"/>
        </authorList>
    </citation>
    <scope>IDENTIFICATION</scope>
</reference>
<proteinExistence type="predicted"/>
<name>A0AAN0JJN8_AMPQE</name>
<keyword evidence="2" id="KW-1185">Reference proteome</keyword>
<accession>A0AAN0JJN8</accession>
<evidence type="ECO:0000313" key="1">
    <source>
        <dbReference type="EnsemblMetazoa" id="XP_019856977.1"/>
    </source>
</evidence>
<evidence type="ECO:0000313" key="2">
    <source>
        <dbReference type="Proteomes" id="UP000007879"/>
    </source>
</evidence>
<dbReference type="KEGG" id="aqu:109585370"/>
<dbReference type="GeneID" id="109585370"/>
<evidence type="ECO:0008006" key="3">
    <source>
        <dbReference type="Google" id="ProtNLM"/>
    </source>
</evidence>
<organism evidence="1 2">
    <name type="scientific">Amphimedon queenslandica</name>
    <name type="common">Sponge</name>
    <dbReference type="NCBI Taxonomy" id="400682"/>
    <lineage>
        <taxon>Eukaryota</taxon>
        <taxon>Metazoa</taxon>
        <taxon>Porifera</taxon>
        <taxon>Demospongiae</taxon>
        <taxon>Heteroscleromorpha</taxon>
        <taxon>Haplosclerida</taxon>
        <taxon>Niphatidae</taxon>
        <taxon>Amphimedon</taxon>
    </lineage>
</organism>
<dbReference type="Gene3D" id="1.10.533.10">
    <property type="entry name" value="Death Domain, Fas"/>
    <property type="match status" value="1"/>
</dbReference>
<dbReference type="RefSeq" id="XP_019856977.1">
    <property type="nucleotide sequence ID" value="XM_020001418.1"/>
</dbReference>
<sequence>MEPGKVQSLAIQLKISDYQRNIIFHPNYFFVRLNGVFEAWLKECSKPTRYQVIEALRAIGDYKAAHDYVNKIEDKTLKDNISNSKKLDVDTILIALKTIEFDMKTTFDLAEKLDLNQDWHDKNEEKYKDEPFETILKEFLSHWLHGEGKSPKTYGTLRTALTTLTNKYDTLIEKTFPASI</sequence>
<dbReference type="AlphaFoldDB" id="A0AAN0JJN8"/>